<dbReference type="OrthoDB" id="3692311at2759"/>
<dbReference type="AlphaFoldDB" id="A0A8J2INE5"/>
<dbReference type="GeneID" id="67011333"/>
<reference evidence="3" key="1">
    <citation type="submission" date="2021-05" db="EMBL/GenBank/DDBJ databases">
        <authorList>
            <person name="Stam R."/>
        </authorList>
    </citation>
    <scope>NUCLEOTIDE SEQUENCE</scope>
    <source>
        <strain evidence="3">CS162</strain>
    </source>
</reference>
<dbReference type="Proteomes" id="UP000676310">
    <property type="component" value="Unassembled WGS sequence"/>
</dbReference>
<evidence type="ECO:0000313" key="3">
    <source>
        <dbReference type="EMBL" id="CAG5184822.1"/>
    </source>
</evidence>
<feature type="region of interest" description="Disordered" evidence="1">
    <location>
        <begin position="129"/>
        <end position="171"/>
    </location>
</feature>
<keyword evidence="2" id="KW-1133">Transmembrane helix</keyword>
<comment type="caution">
    <text evidence="3">The sequence shown here is derived from an EMBL/GenBank/DDBJ whole genome shotgun (WGS) entry which is preliminary data.</text>
</comment>
<feature type="region of interest" description="Disordered" evidence="1">
    <location>
        <begin position="1"/>
        <end position="25"/>
    </location>
</feature>
<keyword evidence="4" id="KW-1185">Reference proteome</keyword>
<gene>
    <name evidence="3" type="ORF">ALTATR162_LOCUS11099</name>
</gene>
<keyword evidence="2" id="KW-0812">Transmembrane</keyword>
<name>A0A8J2INE5_9PLEO</name>
<evidence type="ECO:0000256" key="2">
    <source>
        <dbReference type="SAM" id="Phobius"/>
    </source>
</evidence>
<keyword evidence="2" id="KW-0472">Membrane</keyword>
<evidence type="ECO:0000313" key="4">
    <source>
        <dbReference type="Proteomes" id="UP000676310"/>
    </source>
</evidence>
<feature type="transmembrane region" description="Helical" evidence="2">
    <location>
        <begin position="31"/>
        <end position="56"/>
    </location>
</feature>
<dbReference type="EMBL" id="CAJRGZ010000030">
    <property type="protein sequence ID" value="CAG5184822.1"/>
    <property type="molecule type" value="Genomic_DNA"/>
</dbReference>
<organism evidence="3 4">
    <name type="scientific">Alternaria atra</name>
    <dbReference type="NCBI Taxonomy" id="119953"/>
    <lineage>
        <taxon>Eukaryota</taxon>
        <taxon>Fungi</taxon>
        <taxon>Dikarya</taxon>
        <taxon>Ascomycota</taxon>
        <taxon>Pezizomycotina</taxon>
        <taxon>Dothideomycetes</taxon>
        <taxon>Pleosporomycetidae</taxon>
        <taxon>Pleosporales</taxon>
        <taxon>Pleosporineae</taxon>
        <taxon>Pleosporaceae</taxon>
        <taxon>Alternaria</taxon>
        <taxon>Alternaria sect. Ulocladioides</taxon>
    </lineage>
</organism>
<evidence type="ECO:0000256" key="1">
    <source>
        <dbReference type="SAM" id="MobiDB-lite"/>
    </source>
</evidence>
<sequence>MEFSTASSTSVTASNTPTAAAAAGPSRVSGAVIGGAVGGSLAFLIIMAAVVLSLCYRRRNQKKNSVEMEEADNSVIPKAELASPTTSTGFSSPLTYTWGNSQQKWEYYQNDPQEMIGDTTRSELYSQPTDGFAELHGGSAAGELESPENTPKAVQGEFAHDTSKQQAHGLGVTVDERASAWLNART</sequence>
<accession>A0A8J2INE5</accession>
<protein>
    <submittedName>
        <fullName evidence="3">Uncharacterized protein</fullName>
    </submittedName>
</protein>
<proteinExistence type="predicted"/>
<dbReference type="RefSeq" id="XP_043174676.1">
    <property type="nucleotide sequence ID" value="XM_043318741.1"/>
</dbReference>